<comment type="similarity">
    <text evidence="2">Belongs to the SNF7 family.</text>
</comment>
<dbReference type="PANTHER" id="PTHR22761:SF5">
    <property type="entry name" value="CHARGED MULTIVESICULAR BODY PROTEIN 6"/>
    <property type="match status" value="1"/>
</dbReference>
<reference evidence="8" key="1">
    <citation type="journal article" date="2019" name="G3 (Bethesda)">
        <title>Genome Assemblies of Two Rare Opportunistic Yeast Pathogens: Diutina rugosa (syn. Candida rugosa) and Trichomonascus ciferrii (syn. Candida ciferrii).</title>
        <authorList>
            <person name="Mixao V."/>
            <person name="Saus E."/>
            <person name="Hansen A.P."/>
            <person name="Lass-Florl C."/>
            <person name="Gabaldon T."/>
        </authorList>
    </citation>
    <scope>NUCLEOTIDE SEQUENCE</scope>
    <source>
        <strain evidence="8">CBS 4856</strain>
    </source>
</reference>
<dbReference type="GO" id="GO:0005771">
    <property type="term" value="C:multivesicular body"/>
    <property type="evidence" value="ECO:0007669"/>
    <property type="project" value="TreeGrafter"/>
</dbReference>
<evidence type="ECO:0008006" key="10">
    <source>
        <dbReference type="Google" id="ProtNLM"/>
    </source>
</evidence>
<keyword evidence="6" id="KW-0472">Membrane</keyword>
<name>A0A642VAM7_9ASCO</name>
<keyword evidence="9" id="KW-1185">Reference proteome</keyword>
<evidence type="ECO:0000313" key="9">
    <source>
        <dbReference type="Proteomes" id="UP000761534"/>
    </source>
</evidence>
<proteinExistence type="inferred from homology"/>
<organism evidence="8 9">
    <name type="scientific">Trichomonascus ciferrii</name>
    <dbReference type="NCBI Taxonomy" id="44093"/>
    <lineage>
        <taxon>Eukaryota</taxon>
        <taxon>Fungi</taxon>
        <taxon>Dikarya</taxon>
        <taxon>Ascomycota</taxon>
        <taxon>Saccharomycotina</taxon>
        <taxon>Dipodascomycetes</taxon>
        <taxon>Dipodascales</taxon>
        <taxon>Trichomonascaceae</taxon>
        <taxon>Trichomonascus</taxon>
        <taxon>Trichomonascus ciferrii complex</taxon>
    </lineage>
</organism>
<evidence type="ECO:0000256" key="4">
    <source>
        <dbReference type="ARBA" id="ARBA00022753"/>
    </source>
</evidence>
<comment type="caution">
    <text evidence="8">The sequence shown here is derived from an EMBL/GenBank/DDBJ whole genome shotgun (WGS) entry which is preliminary data.</text>
</comment>
<feature type="compositionally biased region" description="Acidic residues" evidence="7">
    <location>
        <begin position="186"/>
        <end position="199"/>
    </location>
</feature>
<dbReference type="VEuPathDB" id="FungiDB:TRICI_003228"/>
<keyword evidence="4" id="KW-0967">Endosome</keyword>
<comment type="subcellular location">
    <subcellularLocation>
        <location evidence="1">Endosome membrane</location>
    </subcellularLocation>
</comment>
<dbReference type="Gene3D" id="6.10.140.1230">
    <property type="match status" value="1"/>
</dbReference>
<evidence type="ECO:0000256" key="2">
    <source>
        <dbReference type="ARBA" id="ARBA00006190"/>
    </source>
</evidence>
<dbReference type="AlphaFoldDB" id="A0A642VAM7"/>
<evidence type="ECO:0000256" key="5">
    <source>
        <dbReference type="ARBA" id="ARBA00022927"/>
    </source>
</evidence>
<dbReference type="GO" id="GO:0032511">
    <property type="term" value="P:late endosome to vacuole transport via multivesicular body sorting pathway"/>
    <property type="evidence" value="ECO:0007669"/>
    <property type="project" value="TreeGrafter"/>
</dbReference>
<dbReference type="PANTHER" id="PTHR22761">
    <property type="entry name" value="CHARGED MULTIVESICULAR BODY PROTEIN"/>
    <property type="match status" value="1"/>
</dbReference>
<dbReference type="OrthoDB" id="441172at2759"/>
<dbReference type="GO" id="GO:0006900">
    <property type="term" value="P:vesicle budding from membrane"/>
    <property type="evidence" value="ECO:0007669"/>
    <property type="project" value="TreeGrafter"/>
</dbReference>
<keyword evidence="3" id="KW-0813">Transport</keyword>
<gene>
    <name evidence="8" type="ORF">TRICI_003228</name>
</gene>
<dbReference type="Proteomes" id="UP000761534">
    <property type="component" value="Unassembled WGS sequence"/>
</dbReference>
<protein>
    <recommendedName>
        <fullName evidence="10">Vacuolar protein sorting-associated protein 20</fullName>
    </recommendedName>
</protein>
<feature type="compositionally biased region" description="Acidic residues" evidence="7">
    <location>
        <begin position="147"/>
        <end position="156"/>
    </location>
</feature>
<evidence type="ECO:0000256" key="7">
    <source>
        <dbReference type="SAM" id="MobiDB-lite"/>
    </source>
</evidence>
<dbReference type="GO" id="GO:0000815">
    <property type="term" value="C:ESCRT III complex"/>
    <property type="evidence" value="ECO:0007669"/>
    <property type="project" value="TreeGrafter"/>
</dbReference>
<feature type="region of interest" description="Disordered" evidence="7">
    <location>
        <begin position="147"/>
        <end position="206"/>
    </location>
</feature>
<sequence>MGNGGSKVTNEDKAILDLKIQRDKIQQYQKRILVVLEREHEVARECLAKGDKRRALLALRKRKYQEQLLAKTDKQLENLEELTRNIEFALVQKDVIYGLQQGNEVLKTINKEMSLDKVERIMDESAEAVAYQNEVSEMLAGQITNSEEAEVQEELEALERQELEKQANFPKVPTQKLPEPERKEQDEEEEAEQHEEQEEPATPLPA</sequence>
<dbReference type="EMBL" id="SWFS01000232">
    <property type="protein sequence ID" value="KAA8913333.1"/>
    <property type="molecule type" value="Genomic_DNA"/>
</dbReference>
<keyword evidence="5" id="KW-0653">Protein transport</keyword>
<dbReference type="Pfam" id="PF03357">
    <property type="entry name" value="Snf7"/>
    <property type="match status" value="1"/>
</dbReference>
<accession>A0A642VAM7</accession>
<evidence type="ECO:0000313" key="8">
    <source>
        <dbReference type="EMBL" id="KAA8913333.1"/>
    </source>
</evidence>
<evidence type="ECO:0000256" key="1">
    <source>
        <dbReference type="ARBA" id="ARBA00004608"/>
    </source>
</evidence>
<dbReference type="InterPro" id="IPR005024">
    <property type="entry name" value="Snf7_fam"/>
</dbReference>
<evidence type="ECO:0000256" key="6">
    <source>
        <dbReference type="ARBA" id="ARBA00023136"/>
    </source>
</evidence>
<evidence type="ECO:0000256" key="3">
    <source>
        <dbReference type="ARBA" id="ARBA00022448"/>
    </source>
</evidence>
<dbReference type="GO" id="GO:0015031">
    <property type="term" value="P:protein transport"/>
    <property type="evidence" value="ECO:0007669"/>
    <property type="project" value="UniProtKB-KW"/>
</dbReference>